<reference evidence="5 6" key="1">
    <citation type="submission" date="2012-09" db="EMBL/GenBank/DDBJ databases">
        <title>Genome Sequence of alkane-degrading Bacterium Alcanivorax sp. 6-D-6.</title>
        <authorList>
            <person name="Lai Q."/>
            <person name="Shao Z."/>
        </authorList>
    </citation>
    <scope>NUCLEOTIDE SEQUENCE [LARGE SCALE GENOMIC DNA]</scope>
    <source>
        <strain evidence="5 6">6-D-6</strain>
    </source>
</reference>
<protein>
    <submittedName>
        <fullName evidence="5">Multidrug ABC transporter ATPase</fullName>
    </submittedName>
</protein>
<dbReference type="RefSeq" id="WP_159661508.1">
    <property type="nucleotide sequence ID" value="NZ_AQPF01000047.1"/>
</dbReference>
<evidence type="ECO:0000259" key="4">
    <source>
        <dbReference type="PROSITE" id="PS50893"/>
    </source>
</evidence>
<keyword evidence="6" id="KW-1185">Reference proteome</keyword>
<dbReference type="InterPro" id="IPR003593">
    <property type="entry name" value="AAA+_ATPase"/>
</dbReference>
<dbReference type="CDD" id="cd03230">
    <property type="entry name" value="ABC_DR_subfamily_A"/>
    <property type="match status" value="1"/>
</dbReference>
<evidence type="ECO:0000256" key="1">
    <source>
        <dbReference type="ARBA" id="ARBA00022448"/>
    </source>
</evidence>
<sequence length="290" mass="31701">MTAIEMCSVRHGYGRTTVLHDLSLTVGEGEVLGLFGHNGAGKTTTMKLILGVLRPDAGEVRVLGVPAGEARARRELGYLPESVSFYPQLSGRETLAYFARLKGTPVSGIAGLLDQVGLTNAADRRVRTYSKGMRQRLGLAQALLGEPRLLLLDEPTVGLDPIATAELYALIDDLRRRGTAVVLCSHVLAGVEGYIDRAAILCQGRLRALGSLPELQREAGLRWHLTSLRVDPQGRTLRCERTVAAKDKMAWLRALASQPETVDVEVRAPSLEDLYRHFQAGVDEQRRETV</sequence>
<gene>
    <name evidence="5" type="ORF">A6D6_03627</name>
</gene>
<dbReference type="InterPro" id="IPR017871">
    <property type="entry name" value="ABC_transporter-like_CS"/>
</dbReference>
<dbReference type="PANTHER" id="PTHR42939">
    <property type="entry name" value="ABC TRANSPORTER ATP-BINDING PROTEIN ALBC-RELATED"/>
    <property type="match status" value="1"/>
</dbReference>
<dbReference type="PROSITE" id="PS50893">
    <property type="entry name" value="ABC_TRANSPORTER_2"/>
    <property type="match status" value="1"/>
</dbReference>
<keyword evidence="3" id="KW-0067">ATP-binding</keyword>
<dbReference type="PROSITE" id="PS00211">
    <property type="entry name" value="ABC_TRANSPORTER_1"/>
    <property type="match status" value="1"/>
</dbReference>
<dbReference type="Proteomes" id="UP000771797">
    <property type="component" value="Unassembled WGS sequence"/>
</dbReference>
<dbReference type="InterPro" id="IPR027417">
    <property type="entry name" value="P-loop_NTPase"/>
</dbReference>
<dbReference type="SUPFAM" id="SSF52540">
    <property type="entry name" value="P-loop containing nucleoside triphosphate hydrolases"/>
    <property type="match status" value="1"/>
</dbReference>
<dbReference type="InterPro" id="IPR051782">
    <property type="entry name" value="ABC_Transporter_VariousFunc"/>
</dbReference>
<keyword evidence="2" id="KW-0547">Nucleotide-binding</keyword>
<organism evidence="5 6">
    <name type="scientific">Alcanivorax xiamenensis</name>
    <dbReference type="NCBI Taxonomy" id="1177156"/>
    <lineage>
        <taxon>Bacteria</taxon>
        <taxon>Pseudomonadati</taxon>
        <taxon>Pseudomonadota</taxon>
        <taxon>Gammaproteobacteria</taxon>
        <taxon>Oceanospirillales</taxon>
        <taxon>Alcanivoracaceae</taxon>
        <taxon>Alcanivorax</taxon>
    </lineage>
</organism>
<evidence type="ECO:0000256" key="2">
    <source>
        <dbReference type="ARBA" id="ARBA00022741"/>
    </source>
</evidence>
<comment type="caution">
    <text evidence="5">The sequence shown here is derived from an EMBL/GenBank/DDBJ whole genome shotgun (WGS) entry which is preliminary data.</text>
</comment>
<accession>A0ABQ6Y4G6</accession>
<dbReference type="SMART" id="SM00382">
    <property type="entry name" value="AAA"/>
    <property type="match status" value="1"/>
</dbReference>
<keyword evidence="1" id="KW-0813">Transport</keyword>
<dbReference type="PANTHER" id="PTHR42939:SF1">
    <property type="entry name" value="ABC TRANSPORTER ATP-BINDING PROTEIN ALBC-RELATED"/>
    <property type="match status" value="1"/>
</dbReference>
<name>A0ABQ6Y4G6_9GAMM</name>
<evidence type="ECO:0000313" key="6">
    <source>
        <dbReference type="Proteomes" id="UP000771797"/>
    </source>
</evidence>
<evidence type="ECO:0000256" key="3">
    <source>
        <dbReference type="ARBA" id="ARBA00022840"/>
    </source>
</evidence>
<dbReference type="Gene3D" id="3.40.50.300">
    <property type="entry name" value="P-loop containing nucleotide triphosphate hydrolases"/>
    <property type="match status" value="1"/>
</dbReference>
<dbReference type="EMBL" id="AQPF01000047">
    <property type="protein sequence ID" value="KAF0803736.1"/>
    <property type="molecule type" value="Genomic_DNA"/>
</dbReference>
<evidence type="ECO:0000313" key="5">
    <source>
        <dbReference type="EMBL" id="KAF0803736.1"/>
    </source>
</evidence>
<dbReference type="Pfam" id="PF00005">
    <property type="entry name" value="ABC_tran"/>
    <property type="match status" value="1"/>
</dbReference>
<feature type="domain" description="ABC transporter" evidence="4">
    <location>
        <begin position="4"/>
        <end position="228"/>
    </location>
</feature>
<proteinExistence type="predicted"/>
<dbReference type="InterPro" id="IPR003439">
    <property type="entry name" value="ABC_transporter-like_ATP-bd"/>
</dbReference>